<organism evidence="2">
    <name type="scientific">Haemophilus influenzae</name>
    <dbReference type="NCBI Taxonomy" id="727"/>
    <lineage>
        <taxon>Bacteria</taxon>
        <taxon>Pseudomonadati</taxon>
        <taxon>Pseudomonadota</taxon>
        <taxon>Gammaproteobacteria</taxon>
        <taxon>Pasteurellales</taxon>
        <taxon>Pasteurellaceae</taxon>
        <taxon>Haemophilus</taxon>
    </lineage>
</organism>
<accession>A0A5B8RM30</accession>
<name>A0A5B8RM30_HAEIF</name>
<feature type="transmembrane region" description="Helical" evidence="1">
    <location>
        <begin position="104"/>
        <end position="120"/>
    </location>
</feature>
<keyword evidence="1" id="KW-1133">Transmembrane helix</keyword>
<dbReference type="EMBL" id="MN106410">
    <property type="protein sequence ID" value="QEA08677.1"/>
    <property type="molecule type" value="Genomic_DNA"/>
</dbReference>
<keyword evidence="1" id="KW-0812">Transmembrane</keyword>
<protein>
    <submittedName>
        <fullName evidence="2">TraX family protein</fullName>
    </submittedName>
</protein>
<evidence type="ECO:0000313" key="2">
    <source>
        <dbReference type="EMBL" id="QEA08677.1"/>
    </source>
</evidence>
<feature type="transmembrane region" description="Helical" evidence="1">
    <location>
        <begin position="169"/>
        <end position="189"/>
    </location>
</feature>
<reference evidence="2" key="1">
    <citation type="journal article" date="2020" name="MSphere">
        <title>Role of Horizontal Gene Transfer in the Development of Multidrug Resistance in Haemophilus influenzae.</title>
        <authorList>
            <person name="Hegstad K."/>
            <person name="Mylvaganam H."/>
            <person name="Janice J."/>
            <person name="Josefsen E."/>
            <person name="Sivertsen A."/>
            <person name="Skaare D."/>
        </authorList>
    </citation>
    <scope>NUCLEOTIDE SEQUENCE</scope>
    <source>
        <strain evidence="2">E</strain>
    </source>
</reference>
<dbReference type="RefSeq" id="WP_011271837.1">
    <property type="nucleotide sequence ID" value="NZ_CABFLD010000039.1"/>
</dbReference>
<sequence length="254" mass="29249">MINKTLFNSITMPYLTSSQTECLKWLALITMIIDHIGVAFSNAYPALSWCRVIGRFSYVAFGFIIALNLSRDKVNFKSYFTWMIATAFLSEISFTLFEPNYDRLNVLFQFLSVIGVIWVYKNRQDLNSWVMFFGLGFFIILSALSDYGLPGLLYCIGCYLFLQTKDTQFRLITMLTCVLLALFVNHSFIDNFGETIVETISVVTVVVGTMIFILHPKGLRQCNISISRMPKLFFYLFYPVHLTIIIGIKYIFLS</sequence>
<dbReference type="InterPro" id="IPR008875">
    <property type="entry name" value="TraX"/>
</dbReference>
<feature type="transmembrane region" description="Helical" evidence="1">
    <location>
        <begin position="132"/>
        <end position="162"/>
    </location>
</feature>
<feature type="transmembrane region" description="Helical" evidence="1">
    <location>
        <begin position="195"/>
        <end position="214"/>
    </location>
</feature>
<proteinExistence type="predicted"/>
<feature type="transmembrane region" description="Helical" evidence="1">
    <location>
        <begin position="52"/>
        <end position="70"/>
    </location>
</feature>
<evidence type="ECO:0000256" key="1">
    <source>
        <dbReference type="SAM" id="Phobius"/>
    </source>
</evidence>
<feature type="transmembrane region" description="Helical" evidence="1">
    <location>
        <begin position="76"/>
        <end position="97"/>
    </location>
</feature>
<feature type="transmembrane region" description="Helical" evidence="1">
    <location>
        <begin position="235"/>
        <end position="253"/>
    </location>
</feature>
<dbReference type="Pfam" id="PF05857">
    <property type="entry name" value="TraX"/>
    <property type="match status" value="1"/>
</dbReference>
<keyword evidence="1" id="KW-0472">Membrane</keyword>
<dbReference type="AlphaFoldDB" id="A0A5B8RM30"/>